<sequence>MSWFPELGSYQAFSNRLNRLGGAFTGLVETLLSNFQPDDCLFDQSLLDSMPIITCSDKVSREITDKRYCSTKKNVLLLANVAPAGLSAYWKTDSFETLVTSSI</sequence>
<protein>
    <submittedName>
        <fullName evidence="1">Uncharacterized protein</fullName>
    </submittedName>
</protein>
<comment type="caution">
    <text evidence="1">The sequence shown here is derived from an EMBL/GenBank/DDBJ whole genome shotgun (WGS) entry which is preliminary data.</text>
</comment>
<evidence type="ECO:0000313" key="1">
    <source>
        <dbReference type="EMBL" id="RIH67083.1"/>
    </source>
</evidence>
<dbReference type="AlphaFoldDB" id="A0A399D6X9"/>
<proteinExistence type="predicted"/>
<keyword evidence="2" id="KW-1185">Reference proteome</keyword>
<gene>
    <name evidence="1" type="ORF">D1164_01225</name>
</gene>
<dbReference type="EMBL" id="QWET01000001">
    <property type="protein sequence ID" value="RIH67083.1"/>
    <property type="molecule type" value="Genomic_DNA"/>
</dbReference>
<dbReference type="Proteomes" id="UP000266441">
    <property type="component" value="Unassembled WGS sequence"/>
</dbReference>
<accession>A0A399D6X9</accession>
<evidence type="ECO:0000313" key="2">
    <source>
        <dbReference type="Proteomes" id="UP000266441"/>
    </source>
</evidence>
<reference evidence="1 2" key="1">
    <citation type="journal article" date="2015" name="Int. J. Syst. Evol. Microbiol.">
        <title>Mariniphaga sediminis sp. nov., isolated from coastal sediment.</title>
        <authorList>
            <person name="Wang F.Q."/>
            <person name="Shen Q.Y."/>
            <person name="Chen G.J."/>
            <person name="Du Z.J."/>
        </authorList>
    </citation>
    <scope>NUCLEOTIDE SEQUENCE [LARGE SCALE GENOMIC DNA]</scope>
    <source>
        <strain evidence="1 2">SY21</strain>
    </source>
</reference>
<organism evidence="1 2">
    <name type="scientific">Mariniphaga sediminis</name>
    <dbReference type="NCBI Taxonomy" id="1628158"/>
    <lineage>
        <taxon>Bacteria</taxon>
        <taxon>Pseudomonadati</taxon>
        <taxon>Bacteroidota</taxon>
        <taxon>Bacteroidia</taxon>
        <taxon>Marinilabiliales</taxon>
        <taxon>Prolixibacteraceae</taxon>
        <taxon>Mariniphaga</taxon>
    </lineage>
</organism>
<name>A0A399D6X9_9BACT</name>